<protein>
    <submittedName>
        <fullName evidence="1">SNF2 family N-terminal domain-containing protein</fullName>
    </submittedName>
</protein>
<evidence type="ECO:0000313" key="1">
    <source>
        <dbReference type="EMBL" id="KAI6086170.1"/>
    </source>
</evidence>
<evidence type="ECO:0000313" key="2">
    <source>
        <dbReference type="Proteomes" id="UP001497680"/>
    </source>
</evidence>
<comment type="caution">
    <text evidence="1">The sequence shown here is derived from an EMBL/GenBank/DDBJ whole genome shotgun (WGS) entry which is preliminary data.</text>
</comment>
<keyword evidence="2" id="KW-1185">Reference proteome</keyword>
<sequence>MTSDFHCRDWVQKPDLKRPYDSTDSAWLCHSDNNPFKKSRNDVWPGHELSTFPQLVDSQPIASCGIADASCQSFGWNPDDVINPTVDLVTDSSWSGSDQSPSGSNHARNPIPHTNVDHQGEALVASIDYRQCGNEDITQRMDIDDTSASEPSNSINVQPNEVAANTIASEDHHLQIDCCFGVIHVVDVMMDFPVSKARKTQREVEIEVNPGFVKLRDQQSKRFLGILPPDIARVLLPLSQKYHTTFAAVSSDTTTLAITLSGSAHHSVSVGRLLSQKGYFLQPPEEDDLSVPYINPQVLLPPGADFRHWHTSSEMRKTDQPSQASKVSSTTKSRIVKVFDDASGPSEFNKVCASNRLRTELKPHQEKALSMMIEKESGNLMNPQFPSVWIETTSKTGRTTFKNTVTGTARAERPKLCLGGLLADDMGLGKTLTALALVAGSASTVSSHAKSPERTTLIITLLSSKFPDNSEARDVRSHTDTKELQDVTTWEEEIEKHFQPDSIKFFVYHGPGRTKCGANIKSFDIILTTYDTVKADFCKATKPNDAGAVSLFDNYWHRVILDEAHTIRTRKTKVFQAACALQAQHRWCLTGTPIQNSIEDLGSLVSFLRVAPFDDAATFKNRFVTPILKQEPRGWDRLTALVKAISLRRVKGAEEGNLRLPPKTVVIEPVRLSPKEAAIYDIFVRSLTLGIQCAGSESSLFQAILRLRQISNHGSDLLPGPMQEYLARALRSADTSSCGLLTMQTCESCDRTMGTCEDSTQLLPCLHSICKQCTAVTEGNGRPDRLACPICSEDTTRTELQDHPSQALPEYLPSSKVMALLMRLEGAGYDSSGAPIKSLVYSSWTKMLDMLEIAFYRRGLRYQRIDGRKTLPQRRDALNQFKNDSSCTILLASIGSAAVGLDLTVASQVHLVEPSWNPMLELQALDRVHRLGQTKPVKAFRYVIDSETSIEQHMIRVQERKLQLMSSSFQDYASDDQGLRESITDFTDILQKGNHSTRVF</sequence>
<organism evidence="1 2">
    <name type="scientific">Hypoxylon rubiginosum</name>
    <dbReference type="NCBI Taxonomy" id="110542"/>
    <lineage>
        <taxon>Eukaryota</taxon>
        <taxon>Fungi</taxon>
        <taxon>Dikarya</taxon>
        <taxon>Ascomycota</taxon>
        <taxon>Pezizomycotina</taxon>
        <taxon>Sordariomycetes</taxon>
        <taxon>Xylariomycetidae</taxon>
        <taxon>Xylariales</taxon>
        <taxon>Hypoxylaceae</taxon>
        <taxon>Hypoxylon</taxon>
    </lineage>
</organism>
<dbReference type="EMBL" id="MU394318">
    <property type="protein sequence ID" value="KAI6086170.1"/>
    <property type="molecule type" value="Genomic_DNA"/>
</dbReference>
<name>A0ACC0D1G0_9PEZI</name>
<dbReference type="Proteomes" id="UP001497680">
    <property type="component" value="Unassembled WGS sequence"/>
</dbReference>
<reference evidence="1 2" key="1">
    <citation type="journal article" date="2022" name="New Phytol.">
        <title>Ecological generalism drives hyperdiversity of secondary metabolite gene clusters in xylarialean endophytes.</title>
        <authorList>
            <person name="Franco M.E.E."/>
            <person name="Wisecaver J.H."/>
            <person name="Arnold A.E."/>
            <person name="Ju Y.M."/>
            <person name="Slot J.C."/>
            <person name="Ahrendt S."/>
            <person name="Moore L.P."/>
            <person name="Eastman K.E."/>
            <person name="Scott K."/>
            <person name="Konkel Z."/>
            <person name="Mondo S.J."/>
            <person name="Kuo A."/>
            <person name="Hayes R.D."/>
            <person name="Haridas S."/>
            <person name="Andreopoulos B."/>
            <person name="Riley R."/>
            <person name="LaButti K."/>
            <person name="Pangilinan J."/>
            <person name="Lipzen A."/>
            <person name="Amirebrahimi M."/>
            <person name="Yan J."/>
            <person name="Adam C."/>
            <person name="Keymanesh K."/>
            <person name="Ng V."/>
            <person name="Louie K."/>
            <person name="Northen T."/>
            <person name="Drula E."/>
            <person name="Henrissat B."/>
            <person name="Hsieh H.M."/>
            <person name="Youens-Clark K."/>
            <person name="Lutzoni F."/>
            <person name="Miadlikowska J."/>
            <person name="Eastwood D.C."/>
            <person name="Hamelin R.C."/>
            <person name="Grigoriev I.V."/>
            <person name="U'Ren J.M."/>
        </authorList>
    </citation>
    <scope>NUCLEOTIDE SEQUENCE [LARGE SCALE GENOMIC DNA]</scope>
    <source>
        <strain evidence="1 2">ER1909</strain>
    </source>
</reference>
<accession>A0ACC0D1G0</accession>
<gene>
    <name evidence="1" type="ORF">F4821DRAFT_260257</name>
</gene>
<proteinExistence type="predicted"/>